<evidence type="ECO:0000313" key="6">
    <source>
        <dbReference type="EMBL" id="RFU93780.1"/>
    </source>
</evidence>
<dbReference type="GO" id="GO:0030246">
    <property type="term" value="F:carbohydrate binding"/>
    <property type="evidence" value="ECO:0007669"/>
    <property type="project" value="UniProtKB-ARBA"/>
</dbReference>
<comment type="subcellular location">
    <subcellularLocation>
        <location evidence="1">Cell envelope</location>
    </subcellularLocation>
</comment>
<dbReference type="RefSeq" id="WP_117331457.1">
    <property type="nucleotide sequence ID" value="NZ_QUWK01000019.1"/>
</dbReference>
<dbReference type="InterPro" id="IPR028082">
    <property type="entry name" value="Peripla_BP_I"/>
</dbReference>
<feature type="chain" id="PRO_5016985866" evidence="4">
    <location>
        <begin position="27"/>
        <end position="304"/>
    </location>
</feature>
<reference evidence="6 7" key="2">
    <citation type="submission" date="2018-09" db="EMBL/GenBank/DDBJ databases">
        <title>Genome of Sphaerochaeta halotolerans strain 4-11.</title>
        <authorList>
            <person name="Nazina T.N."/>
            <person name="Sokolova D.S."/>
        </authorList>
    </citation>
    <scope>NUCLEOTIDE SEQUENCE [LARGE SCALE GENOMIC DNA]</scope>
    <source>
        <strain evidence="6 7">4-11</strain>
    </source>
</reference>
<evidence type="ECO:0000259" key="5">
    <source>
        <dbReference type="Pfam" id="PF13407"/>
    </source>
</evidence>
<comment type="similarity">
    <text evidence="2">Belongs to the bacterial solute-binding protein 2 family.</text>
</comment>
<dbReference type="Gene3D" id="3.40.50.2300">
    <property type="match status" value="2"/>
</dbReference>
<comment type="caution">
    <text evidence="6">The sequence shown here is derived from an EMBL/GenBank/DDBJ whole genome shotgun (WGS) entry which is preliminary data.</text>
</comment>
<keyword evidence="3 4" id="KW-0732">Signal</keyword>
<proteinExistence type="inferred from homology"/>
<dbReference type="GO" id="GO:0030313">
    <property type="term" value="C:cell envelope"/>
    <property type="evidence" value="ECO:0007669"/>
    <property type="project" value="UniProtKB-SubCell"/>
</dbReference>
<dbReference type="PANTHER" id="PTHR46847:SF3">
    <property type="entry name" value="GALACTOFURANOSE-BINDING PROTEIN YTFQ"/>
    <property type="match status" value="1"/>
</dbReference>
<dbReference type="PANTHER" id="PTHR46847">
    <property type="entry name" value="D-ALLOSE-BINDING PERIPLASMIC PROTEIN-RELATED"/>
    <property type="match status" value="1"/>
</dbReference>
<evidence type="ECO:0000256" key="2">
    <source>
        <dbReference type="ARBA" id="ARBA00007639"/>
    </source>
</evidence>
<feature type="domain" description="Periplasmic binding protein" evidence="5">
    <location>
        <begin position="34"/>
        <end position="285"/>
    </location>
</feature>
<keyword evidence="7" id="KW-1185">Reference proteome</keyword>
<reference evidence="7" key="1">
    <citation type="submission" date="2018-08" db="EMBL/GenBank/DDBJ databases">
        <authorList>
            <person name="Grouzdev D.S."/>
            <person name="Krutkina M.S."/>
        </authorList>
    </citation>
    <scope>NUCLEOTIDE SEQUENCE [LARGE SCALE GENOMIC DNA]</scope>
    <source>
        <strain evidence="7">4-11</strain>
    </source>
</reference>
<protein>
    <submittedName>
        <fullName evidence="6">D-ribose ABC transporter substrate-binding protein</fullName>
    </submittedName>
</protein>
<name>A0A372MEZ6_9SPIR</name>
<accession>A0A372MEZ6</accession>
<dbReference type="Pfam" id="PF13407">
    <property type="entry name" value="Peripla_BP_4"/>
    <property type="match status" value="1"/>
</dbReference>
<evidence type="ECO:0000256" key="1">
    <source>
        <dbReference type="ARBA" id="ARBA00004196"/>
    </source>
</evidence>
<dbReference type="SUPFAM" id="SSF53822">
    <property type="entry name" value="Periplasmic binding protein-like I"/>
    <property type="match status" value="1"/>
</dbReference>
<evidence type="ECO:0000256" key="4">
    <source>
        <dbReference type="SAM" id="SignalP"/>
    </source>
</evidence>
<organism evidence="6 7">
    <name type="scientific">Sphaerochaeta halotolerans</name>
    <dbReference type="NCBI Taxonomy" id="2293840"/>
    <lineage>
        <taxon>Bacteria</taxon>
        <taxon>Pseudomonadati</taxon>
        <taxon>Spirochaetota</taxon>
        <taxon>Spirochaetia</taxon>
        <taxon>Spirochaetales</taxon>
        <taxon>Sphaerochaetaceae</taxon>
        <taxon>Sphaerochaeta</taxon>
    </lineage>
</organism>
<evidence type="ECO:0000313" key="7">
    <source>
        <dbReference type="Proteomes" id="UP000264002"/>
    </source>
</evidence>
<gene>
    <name evidence="6" type="ORF">DYP60_13055</name>
</gene>
<dbReference type="AlphaFoldDB" id="A0A372MEZ6"/>
<dbReference type="EMBL" id="QUWK01000019">
    <property type="protein sequence ID" value="RFU93780.1"/>
    <property type="molecule type" value="Genomic_DNA"/>
</dbReference>
<feature type="signal peptide" evidence="4">
    <location>
        <begin position="1"/>
        <end position="26"/>
    </location>
</feature>
<evidence type="ECO:0000256" key="3">
    <source>
        <dbReference type="ARBA" id="ARBA00022729"/>
    </source>
</evidence>
<dbReference type="InterPro" id="IPR025997">
    <property type="entry name" value="SBP_2_dom"/>
</dbReference>
<sequence length="304" mass="32109">MKKIIVLLMVLVLLGSSLFAAGQAEAADDGKITIGMTVPGLQFPFFVTMMDEAKAYADELGVELLTHDSQNQSSVQMSAVENFIAQKVDGILISPMTTDSLVPAIEAAIAAGIPVATVDRKANTDKVLIHVGADNVEGGRAAARYIIEQLGNKGTVIQLEGTPGASAALDRKAGFDEVINASNVKVLVSQEADFSRAKAQSVMENLMQVYTDFDAVFGANDEMIIGAIEAMNSAGVDPASKVTIGFDATTDAFSYMEEGKLDATIDQFPGRQASRALDVLVGYIKNGTKPANAVEYINPLPVTE</sequence>
<dbReference type="Proteomes" id="UP000264002">
    <property type="component" value="Unassembled WGS sequence"/>
</dbReference>